<keyword evidence="1" id="KW-0723">Serine/threonine-protein kinase</keyword>
<evidence type="ECO:0000313" key="10">
    <source>
        <dbReference type="Proteomes" id="UP000886520"/>
    </source>
</evidence>
<accession>A0A9D4V2H2</accession>
<dbReference type="AlphaFoldDB" id="A0A9D4V2H2"/>
<dbReference type="GO" id="GO:0005524">
    <property type="term" value="F:ATP binding"/>
    <property type="evidence" value="ECO:0007669"/>
    <property type="project" value="UniProtKB-KW"/>
</dbReference>
<dbReference type="PROSITE" id="PS50011">
    <property type="entry name" value="PROTEIN_KINASE_DOM"/>
    <property type="match status" value="1"/>
</dbReference>
<feature type="domain" description="Protein kinase" evidence="8">
    <location>
        <begin position="548"/>
        <end position="837"/>
    </location>
</feature>
<comment type="caution">
    <text evidence="9">The sequence shown here is derived from an EMBL/GenBank/DDBJ whole genome shotgun (WGS) entry which is preliminary data.</text>
</comment>
<evidence type="ECO:0000256" key="7">
    <source>
        <dbReference type="SAM" id="Phobius"/>
    </source>
</evidence>
<dbReference type="FunFam" id="1.10.510.10:FF:000095">
    <property type="entry name" value="protein STRUBBELIG-RECEPTOR FAMILY 8"/>
    <property type="match status" value="1"/>
</dbReference>
<evidence type="ECO:0000256" key="4">
    <source>
        <dbReference type="ARBA" id="ARBA00022777"/>
    </source>
</evidence>
<dbReference type="OrthoDB" id="61110at2759"/>
<keyword evidence="7" id="KW-0812">Transmembrane</keyword>
<dbReference type="InterPro" id="IPR001245">
    <property type="entry name" value="Ser-Thr/Tyr_kinase_cat_dom"/>
</dbReference>
<dbReference type="SUPFAM" id="SSF50985">
    <property type="entry name" value="RCC1/BLIP-II"/>
    <property type="match status" value="1"/>
</dbReference>
<dbReference type="InterPro" id="IPR008271">
    <property type="entry name" value="Ser/Thr_kinase_AS"/>
</dbReference>
<feature type="compositionally biased region" description="Basic and acidic residues" evidence="6">
    <location>
        <begin position="936"/>
        <end position="945"/>
    </location>
</feature>
<feature type="region of interest" description="Disordered" evidence="6">
    <location>
        <begin position="496"/>
        <end position="527"/>
    </location>
</feature>
<dbReference type="FunFam" id="3.30.200.20:FF:000039">
    <property type="entry name" value="receptor-like protein kinase FERONIA"/>
    <property type="match status" value="1"/>
</dbReference>
<evidence type="ECO:0000313" key="9">
    <source>
        <dbReference type="EMBL" id="KAI5078077.1"/>
    </source>
</evidence>
<protein>
    <recommendedName>
        <fullName evidence="8">Protein kinase domain-containing protein</fullName>
    </recommendedName>
</protein>
<dbReference type="Gene3D" id="3.30.200.20">
    <property type="entry name" value="Phosphorylase Kinase, domain 1"/>
    <property type="match status" value="1"/>
</dbReference>
<dbReference type="PANTHER" id="PTHR46146">
    <property type="entry name" value="SERINE/THREONINE-PROTEIN KINASE-LIKE PROTEIN CCR4"/>
    <property type="match status" value="1"/>
</dbReference>
<keyword evidence="4" id="KW-0418">Kinase</keyword>
<evidence type="ECO:0000256" key="3">
    <source>
        <dbReference type="ARBA" id="ARBA00022741"/>
    </source>
</evidence>
<feature type="transmembrane region" description="Helical" evidence="7">
    <location>
        <begin position="444"/>
        <end position="464"/>
    </location>
</feature>
<dbReference type="SMART" id="SM00220">
    <property type="entry name" value="S_TKc"/>
    <property type="match status" value="1"/>
</dbReference>
<keyword evidence="7" id="KW-0472">Membrane</keyword>
<name>A0A9D4V2H2_ADICA</name>
<dbReference type="Proteomes" id="UP000886520">
    <property type="component" value="Chromosome 7"/>
</dbReference>
<feature type="compositionally biased region" description="Low complexity" evidence="6">
    <location>
        <begin position="507"/>
        <end position="523"/>
    </location>
</feature>
<evidence type="ECO:0000256" key="6">
    <source>
        <dbReference type="SAM" id="MobiDB-lite"/>
    </source>
</evidence>
<dbReference type="Gene3D" id="1.10.510.10">
    <property type="entry name" value="Transferase(Phosphotransferase) domain 1"/>
    <property type="match status" value="1"/>
</dbReference>
<evidence type="ECO:0000259" key="8">
    <source>
        <dbReference type="PROSITE" id="PS50011"/>
    </source>
</evidence>
<dbReference type="CDD" id="cd14066">
    <property type="entry name" value="STKc_IRAK"/>
    <property type="match status" value="1"/>
</dbReference>
<organism evidence="9 10">
    <name type="scientific">Adiantum capillus-veneris</name>
    <name type="common">Maidenhair fern</name>
    <dbReference type="NCBI Taxonomy" id="13818"/>
    <lineage>
        <taxon>Eukaryota</taxon>
        <taxon>Viridiplantae</taxon>
        <taxon>Streptophyta</taxon>
        <taxon>Embryophyta</taxon>
        <taxon>Tracheophyta</taxon>
        <taxon>Polypodiopsida</taxon>
        <taxon>Polypodiidae</taxon>
        <taxon>Polypodiales</taxon>
        <taxon>Pteridineae</taxon>
        <taxon>Pteridaceae</taxon>
        <taxon>Vittarioideae</taxon>
        <taxon>Adiantum</taxon>
    </lineage>
</organism>
<reference evidence="9" key="1">
    <citation type="submission" date="2021-01" db="EMBL/GenBank/DDBJ databases">
        <title>Adiantum capillus-veneris genome.</title>
        <authorList>
            <person name="Fang Y."/>
            <person name="Liao Q."/>
        </authorList>
    </citation>
    <scope>NUCLEOTIDE SEQUENCE</scope>
    <source>
        <strain evidence="9">H3</strain>
        <tissue evidence="9">Leaf</tissue>
    </source>
</reference>
<dbReference type="PROSITE" id="PS00108">
    <property type="entry name" value="PROTEIN_KINASE_ST"/>
    <property type="match status" value="1"/>
</dbReference>
<proteinExistence type="predicted"/>
<sequence>MEAAENGYTDVAHAPTFFTEGALARPNRLCCHILSGFPCDLFLARSLSVLYAFLVFACLTTGACGLGSIATIAVSYDGNGGASVCGIMQGSVQNIQCLSSNSSLVSVSPSQTSFLGLSGGKGFVCGVRADTGRPLCWNTDNFSSPKRLKNEAYSDIVTGTSHVCALSQASTQAGNGSFATCWRNGSIEAVTPTQQSFTALASGGDFVCGLKFPDATAQCWGNSVISEPPNVTFSAIQAGASHACGITEAFNVQCWGDNSHDQLQVPDGMQFLSLALGERHSCGIEAFTRNVVCWGDSSLSRTSSPANLSFLTISAGDSFTCGILFGNSSVVCWGALFGNGTLLPLGTTVPSACTSSACDSKSFQQSSSNFSSSLFCSSSELYVCTPCRIGCQSSFIQTDQCTSDHDITCSTLFATPPINTLPPSMSPTTTVVVVITRNRLSKGLIVLIALGAAGLLCGILTIGWCVWAKCYGPVGLTFDGSQGRVHNSSIGNIGVSPLPVPMKRQRSSTSSMKRQRSSTSSVRSRGDITTGRAQAFTTADMAAATMGFSEENIIAAGSFGIVYRGMLADGREVAIKRREKETVANERSMDEKESAYQSELEFLSRLHHKHLVSLVGFCDEEDERMLVYDYMPNGTLHDHLHGSGQGKGANGVLPWQMRVKIALEAARGVEYLHTYALPPIIHRDIKSSNILLDGGWNARVSDFGLSLRGPGENSHLSLMAAGTLGYMDPEYYRLQHLTIKSDVYSFGVVLLELLTGERAIHKQSHGPVNIVDYAVPSIVNHDLASVLDQRPGAPTAKELRAMDKIAQLAVQCVRLEGKERPTMTEIVGVLEEAMAFTGNGSSRSQSSTIGSVSVIPFDTNATPFEPLEEGFDTIAVPFEALQLEATPSKALVGEMEAISVKTAESIPFVAKDDEHASSVVLVVEATSSAGGREALRTFDTSRGENEPSPDVLSASDRGTEPVEAMSDITYGGSGGAGSSEPMETIASVRGSNG</sequence>
<evidence type="ECO:0000256" key="1">
    <source>
        <dbReference type="ARBA" id="ARBA00022527"/>
    </source>
</evidence>
<dbReference type="PANTHER" id="PTHR46146:SF3">
    <property type="entry name" value="SERINE_THREONINE-PROTEIN KINASE-LIKE PROTEIN CCR3-RELATED"/>
    <property type="match status" value="1"/>
</dbReference>
<dbReference type="Pfam" id="PF13540">
    <property type="entry name" value="RCC1_2"/>
    <property type="match status" value="1"/>
</dbReference>
<evidence type="ECO:0000256" key="2">
    <source>
        <dbReference type="ARBA" id="ARBA00022679"/>
    </source>
</evidence>
<keyword evidence="5" id="KW-0067">ATP-binding</keyword>
<dbReference type="Pfam" id="PF07714">
    <property type="entry name" value="PK_Tyr_Ser-Thr"/>
    <property type="match status" value="1"/>
</dbReference>
<keyword evidence="7" id="KW-1133">Transmembrane helix</keyword>
<keyword evidence="2" id="KW-0808">Transferase</keyword>
<gene>
    <name evidence="9" type="ORF">GOP47_0007901</name>
</gene>
<feature type="region of interest" description="Disordered" evidence="6">
    <location>
        <begin position="936"/>
        <end position="993"/>
    </location>
</feature>
<dbReference type="Gene3D" id="2.130.10.30">
    <property type="entry name" value="Regulator of chromosome condensation 1/beta-lactamase-inhibitor protein II"/>
    <property type="match status" value="2"/>
</dbReference>
<evidence type="ECO:0000256" key="5">
    <source>
        <dbReference type="ARBA" id="ARBA00022840"/>
    </source>
</evidence>
<dbReference type="InterPro" id="IPR009091">
    <property type="entry name" value="RCC1/BLIP-II"/>
</dbReference>
<feature type="transmembrane region" description="Helical" evidence="7">
    <location>
        <begin position="50"/>
        <end position="74"/>
    </location>
</feature>
<keyword evidence="10" id="KW-1185">Reference proteome</keyword>
<dbReference type="GO" id="GO:0004674">
    <property type="term" value="F:protein serine/threonine kinase activity"/>
    <property type="evidence" value="ECO:0007669"/>
    <property type="project" value="UniProtKB-KW"/>
</dbReference>
<dbReference type="EMBL" id="JABFUD020000007">
    <property type="protein sequence ID" value="KAI5078077.1"/>
    <property type="molecule type" value="Genomic_DNA"/>
</dbReference>
<keyword evidence="3" id="KW-0547">Nucleotide-binding</keyword>
<dbReference type="SUPFAM" id="SSF56112">
    <property type="entry name" value="Protein kinase-like (PK-like)"/>
    <property type="match status" value="1"/>
</dbReference>
<dbReference type="InterPro" id="IPR011009">
    <property type="entry name" value="Kinase-like_dom_sf"/>
</dbReference>
<dbReference type="InterPro" id="IPR000719">
    <property type="entry name" value="Prot_kinase_dom"/>
</dbReference>